<gene>
    <name evidence="3" type="ORF">FHP25_13615</name>
</gene>
<accession>A0A5C8PMN5</accession>
<comment type="caution">
    <text evidence="3">The sequence shown here is derived from an EMBL/GenBank/DDBJ whole genome shotgun (WGS) entry which is preliminary data.</text>
</comment>
<name>A0A5C8PMN5_9HYPH</name>
<feature type="domain" description="Glycosyl transferase family 1" evidence="2">
    <location>
        <begin position="278"/>
        <end position="395"/>
    </location>
</feature>
<protein>
    <submittedName>
        <fullName evidence="3">Glycosyltransferase family 4 protein</fullName>
    </submittedName>
</protein>
<evidence type="ECO:0000313" key="4">
    <source>
        <dbReference type="Proteomes" id="UP000321638"/>
    </source>
</evidence>
<dbReference type="InterPro" id="IPR001296">
    <property type="entry name" value="Glyco_trans_1"/>
</dbReference>
<evidence type="ECO:0000313" key="3">
    <source>
        <dbReference type="EMBL" id="TXL75684.1"/>
    </source>
</evidence>
<dbReference type="OrthoDB" id="186663at2"/>
<keyword evidence="1 3" id="KW-0808">Transferase</keyword>
<reference evidence="3 4" key="1">
    <citation type="submission" date="2019-06" db="EMBL/GenBank/DDBJ databases">
        <title>New taxonomy in bacterial strain CC-CFT640, isolated from vineyard.</title>
        <authorList>
            <person name="Lin S.-Y."/>
            <person name="Tsai C.-F."/>
            <person name="Young C.-C."/>
        </authorList>
    </citation>
    <scope>NUCLEOTIDE SEQUENCE [LARGE SCALE GENOMIC DNA]</scope>
    <source>
        <strain evidence="3 4">CC-CFT640</strain>
    </source>
</reference>
<evidence type="ECO:0000256" key="1">
    <source>
        <dbReference type="ARBA" id="ARBA00022679"/>
    </source>
</evidence>
<dbReference type="Proteomes" id="UP000321638">
    <property type="component" value="Unassembled WGS sequence"/>
</dbReference>
<keyword evidence="4" id="KW-1185">Reference proteome</keyword>
<dbReference type="PANTHER" id="PTHR46401">
    <property type="entry name" value="GLYCOSYLTRANSFERASE WBBK-RELATED"/>
    <property type="match status" value="1"/>
</dbReference>
<dbReference type="PANTHER" id="PTHR46401:SF2">
    <property type="entry name" value="GLYCOSYLTRANSFERASE WBBK-RELATED"/>
    <property type="match status" value="1"/>
</dbReference>
<dbReference type="SUPFAM" id="SSF53756">
    <property type="entry name" value="UDP-Glycosyltransferase/glycogen phosphorylase"/>
    <property type="match status" value="1"/>
</dbReference>
<organism evidence="3 4">
    <name type="scientific">Vineibacter terrae</name>
    <dbReference type="NCBI Taxonomy" id="2586908"/>
    <lineage>
        <taxon>Bacteria</taxon>
        <taxon>Pseudomonadati</taxon>
        <taxon>Pseudomonadota</taxon>
        <taxon>Alphaproteobacteria</taxon>
        <taxon>Hyphomicrobiales</taxon>
        <taxon>Vineibacter</taxon>
    </lineage>
</organism>
<dbReference type="Gene3D" id="3.40.50.2000">
    <property type="entry name" value="Glycogen Phosphorylase B"/>
    <property type="match status" value="1"/>
</dbReference>
<dbReference type="RefSeq" id="WP_147847486.1">
    <property type="nucleotide sequence ID" value="NZ_VDUZ01000013.1"/>
</dbReference>
<evidence type="ECO:0000259" key="2">
    <source>
        <dbReference type="Pfam" id="PF00534"/>
    </source>
</evidence>
<dbReference type="CDD" id="cd03809">
    <property type="entry name" value="GT4_MtfB-like"/>
    <property type="match status" value="1"/>
</dbReference>
<sequence>MATLTRRTEARSGRLLDISRLLSRLHRKTPTGIDRVELAYVRHYLDHAAAGGWDVRFALTTPFNTGLLARGLGENIVRSAVQRWCAGTDDPASEAAYRAVCDVLARPLDTDPACAADRTPHRAIKRAQASPDILDKRTEALIAAAYAQAAVAGPAAARRRDASWWYLHASHINLDHPRRLQWLQAAALPSMFLLHDLIPISHPEYFRPAEDAHHRLRMQTLARRAAVVIFNSRMTGDAWDAHVDAAGLARPRGAVVPLGIEETFCAGRDGPAPAAAAPYFVVVGTIEARKNISFLLHVWRQWTRDGRTPPARLVVVGRRGWESENAIDLLERSTALAATVVEVAELGDVGLAALLRGARALLAPSLVEGFGLPIAEALALGVPVIASDIAAHREVGGAFAEYVDPIDGPGWLAMLDAYVQPDAPRAAAMRRKARCYRPTTWAEHIGTVEAILAGAV</sequence>
<proteinExistence type="predicted"/>
<dbReference type="EMBL" id="VDUZ01000013">
    <property type="protein sequence ID" value="TXL75684.1"/>
    <property type="molecule type" value="Genomic_DNA"/>
</dbReference>
<dbReference type="Pfam" id="PF00534">
    <property type="entry name" value="Glycos_transf_1"/>
    <property type="match status" value="1"/>
</dbReference>
<dbReference type="AlphaFoldDB" id="A0A5C8PMN5"/>
<dbReference type="GO" id="GO:0016757">
    <property type="term" value="F:glycosyltransferase activity"/>
    <property type="evidence" value="ECO:0007669"/>
    <property type="project" value="InterPro"/>
</dbReference>